<comment type="similarity">
    <text evidence="2">Belongs to the MipA/OmpV family.</text>
</comment>
<sequence>MTPNFQRHAVITTSIAICCLHAYADVPTLNSQSEASTPREPSIFGERTELTVGIGLGYAARYPGAAIAHVLPVPVLAIQRGVLFADTLRGIGLQFQSSSGLYVSQSVYYDFGRLDRDNRWRPGSDRLAGMGEVPGSPTSHTILAQQLTPSLLVSAETEAALHEGARRNRYRLGVELTPIKTAPDTVTIDLDAWWGDGRYNQAYFGVTPPQAARTTHPVYRLGAGLYGLVPGVGWEHHLDSHWAWTLQLTGTYYAGKVAVSPVVAKRVSSSSSAAIAYIF</sequence>
<dbReference type="Proteomes" id="UP001204151">
    <property type="component" value="Unassembled WGS sequence"/>
</dbReference>
<gene>
    <name evidence="7" type="ORF">NX784_22410</name>
</gene>
<feature type="signal peptide" evidence="6">
    <location>
        <begin position="1"/>
        <end position="24"/>
    </location>
</feature>
<organism evidence="7 8">
    <name type="scientific">Massilia pinisoli</name>
    <dbReference type="NCBI Taxonomy" id="1772194"/>
    <lineage>
        <taxon>Bacteria</taxon>
        <taxon>Pseudomonadati</taxon>
        <taxon>Pseudomonadota</taxon>
        <taxon>Betaproteobacteria</taxon>
        <taxon>Burkholderiales</taxon>
        <taxon>Oxalobacteraceae</taxon>
        <taxon>Telluria group</taxon>
        <taxon>Massilia</taxon>
    </lineage>
</organism>
<evidence type="ECO:0000256" key="3">
    <source>
        <dbReference type="ARBA" id="ARBA00022729"/>
    </source>
</evidence>
<dbReference type="PANTHER" id="PTHR38776:SF1">
    <property type="entry name" value="MLTA-INTERACTING PROTEIN-RELATED"/>
    <property type="match status" value="1"/>
</dbReference>
<evidence type="ECO:0000313" key="8">
    <source>
        <dbReference type="Proteomes" id="UP001204151"/>
    </source>
</evidence>
<keyword evidence="5" id="KW-0998">Cell outer membrane</keyword>
<dbReference type="InterPro" id="IPR010583">
    <property type="entry name" value="MipA"/>
</dbReference>
<evidence type="ECO:0000256" key="5">
    <source>
        <dbReference type="ARBA" id="ARBA00023237"/>
    </source>
</evidence>
<accession>A0ABT1ZWN9</accession>
<comment type="caution">
    <text evidence="7">The sequence shown here is derived from an EMBL/GenBank/DDBJ whole genome shotgun (WGS) entry which is preliminary data.</text>
</comment>
<evidence type="ECO:0000256" key="6">
    <source>
        <dbReference type="SAM" id="SignalP"/>
    </source>
</evidence>
<evidence type="ECO:0000256" key="2">
    <source>
        <dbReference type="ARBA" id="ARBA00005722"/>
    </source>
</evidence>
<dbReference type="RefSeq" id="WP_258818909.1">
    <property type="nucleotide sequence ID" value="NZ_JANUGW010000020.1"/>
</dbReference>
<dbReference type="PANTHER" id="PTHR38776">
    <property type="entry name" value="MLTA-INTERACTING PROTEIN-RELATED"/>
    <property type="match status" value="1"/>
</dbReference>
<comment type="subcellular location">
    <subcellularLocation>
        <location evidence="1">Cell outer membrane</location>
    </subcellularLocation>
</comment>
<reference evidence="7 8" key="1">
    <citation type="submission" date="2022-08" db="EMBL/GenBank/DDBJ databases">
        <title>Reclassification of Massilia species as members of the genera Telluria, Duganella, Pseudoduganella, Mokoshia gen. nov. and Zemynaea gen. nov. using orthogonal and non-orthogonal genome-based approaches.</title>
        <authorList>
            <person name="Bowman J.P."/>
        </authorList>
    </citation>
    <scope>NUCLEOTIDE SEQUENCE [LARGE SCALE GENOMIC DNA]</scope>
    <source>
        <strain evidence="7 8">JCM 31316</strain>
    </source>
</reference>
<evidence type="ECO:0000313" key="7">
    <source>
        <dbReference type="EMBL" id="MCS0584348.1"/>
    </source>
</evidence>
<dbReference type="EMBL" id="JANUGW010000020">
    <property type="protein sequence ID" value="MCS0584348.1"/>
    <property type="molecule type" value="Genomic_DNA"/>
</dbReference>
<evidence type="ECO:0000256" key="1">
    <source>
        <dbReference type="ARBA" id="ARBA00004442"/>
    </source>
</evidence>
<keyword evidence="8" id="KW-1185">Reference proteome</keyword>
<feature type="chain" id="PRO_5047450810" evidence="6">
    <location>
        <begin position="25"/>
        <end position="279"/>
    </location>
</feature>
<evidence type="ECO:0000256" key="4">
    <source>
        <dbReference type="ARBA" id="ARBA00023136"/>
    </source>
</evidence>
<keyword evidence="4" id="KW-0472">Membrane</keyword>
<name>A0ABT1ZWN9_9BURK</name>
<keyword evidence="3 6" id="KW-0732">Signal</keyword>
<proteinExistence type="inferred from homology"/>
<dbReference type="Pfam" id="PF06629">
    <property type="entry name" value="MipA"/>
    <property type="match status" value="1"/>
</dbReference>
<protein>
    <submittedName>
        <fullName evidence="7">MipA/OmpV family protein</fullName>
    </submittedName>
</protein>